<dbReference type="GO" id="GO:0004497">
    <property type="term" value="F:monooxygenase activity"/>
    <property type="evidence" value="ECO:0007669"/>
    <property type="project" value="UniProtKB-KW"/>
</dbReference>
<evidence type="ECO:0000256" key="6">
    <source>
        <dbReference type="ARBA" id="ARBA00022989"/>
    </source>
</evidence>
<keyword evidence="8 11" id="KW-0408">Iron</keyword>
<sequence>MIKAMTESVEMMLERWRINYVEGNNEIEAFQEFRVLTSEAISRTAFGSNYLEGKNIFDMISKLASLASVNSHKMKIPVIGRIFRSSDEIESDNLALQLRKSIIEIVRKKEEEMKLEESNSSEGCDFLGLLIKATQETDEEKKISIDDVIDECKTFYFAGHETTAGLLAWASLLLAINPDWQDKARKEATEFLNKDYSTSEFYNHIARSKTLNIIINETLRLYPLGGSVSRRVAKKVRLGNLVLPPGIGVTFSILAIHHDTEFWGEDVHLFKPERFSEGVAKAMTNSTNMAFLPFGYGPRTCVGLNFGLLEAKIGLLMILSRYHIALSPTYVHSPVYHPTLRAQHGIQITLHAL</sequence>
<dbReference type="GO" id="GO:0020037">
    <property type="term" value="F:heme binding"/>
    <property type="evidence" value="ECO:0007669"/>
    <property type="project" value="InterPro"/>
</dbReference>
<dbReference type="InterPro" id="IPR050665">
    <property type="entry name" value="Cytochrome_P450_Monooxygen"/>
</dbReference>
<keyword evidence="5 11" id="KW-0479">Metal-binding</keyword>
<evidence type="ECO:0000313" key="14">
    <source>
        <dbReference type="Proteomes" id="UP001417504"/>
    </source>
</evidence>
<dbReference type="EMBL" id="JBBNAE010000008">
    <property type="protein sequence ID" value="KAK9102512.1"/>
    <property type="molecule type" value="Genomic_DNA"/>
</dbReference>
<dbReference type="PANTHER" id="PTHR24282">
    <property type="entry name" value="CYTOCHROME P450 FAMILY MEMBER"/>
    <property type="match status" value="1"/>
</dbReference>
<evidence type="ECO:0000256" key="12">
    <source>
        <dbReference type="RuleBase" id="RU000461"/>
    </source>
</evidence>
<evidence type="ECO:0000256" key="11">
    <source>
        <dbReference type="PIRSR" id="PIRSR602401-1"/>
    </source>
</evidence>
<keyword evidence="10" id="KW-0472">Membrane</keyword>
<dbReference type="PRINTS" id="PR00385">
    <property type="entry name" value="P450"/>
</dbReference>
<evidence type="ECO:0000256" key="5">
    <source>
        <dbReference type="ARBA" id="ARBA00022723"/>
    </source>
</evidence>
<dbReference type="InterPro" id="IPR017972">
    <property type="entry name" value="Cyt_P450_CS"/>
</dbReference>
<evidence type="ECO:0008006" key="15">
    <source>
        <dbReference type="Google" id="ProtNLM"/>
    </source>
</evidence>
<comment type="similarity">
    <text evidence="2 12">Belongs to the cytochrome P450 family.</text>
</comment>
<dbReference type="PRINTS" id="PR00463">
    <property type="entry name" value="EP450I"/>
</dbReference>
<evidence type="ECO:0000256" key="8">
    <source>
        <dbReference type="ARBA" id="ARBA00023004"/>
    </source>
</evidence>
<keyword evidence="4" id="KW-0812">Transmembrane</keyword>
<dbReference type="GO" id="GO:0005506">
    <property type="term" value="F:iron ion binding"/>
    <property type="evidence" value="ECO:0007669"/>
    <property type="project" value="InterPro"/>
</dbReference>
<dbReference type="GO" id="GO:0044550">
    <property type="term" value="P:secondary metabolite biosynthetic process"/>
    <property type="evidence" value="ECO:0007669"/>
    <property type="project" value="UniProtKB-ARBA"/>
</dbReference>
<proteinExistence type="inferred from homology"/>
<keyword evidence="3 11" id="KW-0349">Heme</keyword>
<evidence type="ECO:0000256" key="2">
    <source>
        <dbReference type="ARBA" id="ARBA00010617"/>
    </source>
</evidence>
<keyword evidence="9 12" id="KW-0503">Monooxygenase</keyword>
<reference evidence="13 14" key="1">
    <citation type="submission" date="2024-01" db="EMBL/GenBank/DDBJ databases">
        <title>Genome assemblies of Stephania.</title>
        <authorList>
            <person name="Yang L."/>
        </authorList>
    </citation>
    <scope>NUCLEOTIDE SEQUENCE [LARGE SCALE GENOMIC DNA]</scope>
    <source>
        <strain evidence="13">QJT</strain>
        <tissue evidence="13">Leaf</tissue>
    </source>
</reference>
<name>A0AAP0F4X4_9MAGN</name>
<protein>
    <recommendedName>
        <fullName evidence="15">Cytochrome P450</fullName>
    </recommendedName>
</protein>
<dbReference type="InterPro" id="IPR036396">
    <property type="entry name" value="Cyt_P450_sf"/>
</dbReference>
<comment type="caution">
    <text evidence="13">The sequence shown here is derived from an EMBL/GenBank/DDBJ whole genome shotgun (WGS) entry which is preliminary data.</text>
</comment>
<gene>
    <name evidence="13" type="ORF">Sjap_019766</name>
</gene>
<dbReference type="InterPro" id="IPR002401">
    <property type="entry name" value="Cyt_P450_E_grp-I"/>
</dbReference>
<dbReference type="InterPro" id="IPR001128">
    <property type="entry name" value="Cyt_P450"/>
</dbReference>
<dbReference type="GO" id="GO:0016705">
    <property type="term" value="F:oxidoreductase activity, acting on paired donors, with incorporation or reduction of molecular oxygen"/>
    <property type="evidence" value="ECO:0007669"/>
    <property type="project" value="InterPro"/>
</dbReference>
<keyword evidence="7 12" id="KW-0560">Oxidoreductase</keyword>
<keyword evidence="6" id="KW-1133">Transmembrane helix</keyword>
<dbReference type="Proteomes" id="UP001417504">
    <property type="component" value="Unassembled WGS sequence"/>
</dbReference>
<evidence type="ECO:0000256" key="3">
    <source>
        <dbReference type="ARBA" id="ARBA00022617"/>
    </source>
</evidence>
<dbReference type="AlphaFoldDB" id="A0AAP0F4X4"/>
<dbReference type="Pfam" id="PF00067">
    <property type="entry name" value="p450"/>
    <property type="match status" value="1"/>
</dbReference>
<organism evidence="13 14">
    <name type="scientific">Stephania japonica</name>
    <dbReference type="NCBI Taxonomy" id="461633"/>
    <lineage>
        <taxon>Eukaryota</taxon>
        <taxon>Viridiplantae</taxon>
        <taxon>Streptophyta</taxon>
        <taxon>Embryophyta</taxon>
        <taxon>Tracheophyta</taxon>
        <taxon>Spermatophyta</taxon>
        <taxon>Magnoliopsida</taxon>
        <taxon>Ranunculales</taxon>
        <taxon>Menispermaceae</taxon>
        <taxon>Menispermoideae</taxon>
        <taxon>Cissampelideae</taxon>
        <taxon>Stephania</taxon>
    </lineage>
</organism>
<accession>A0AAP0F4X4</accession>
<comment type="cofactor">
    <cofactor evidence="11">
        <name>heme</name>
        <dbReference type="ChEBI" id="CHEBI:30413"/>
    </cofactor>
</comment>
<keyword evidence="14" id="KW-1185">Reference proteome</keyword>
<dbReference type="Gene3D" id="1.10.630.10">
    <property type="entry name" value="Cytochrome P450"/>
    <property type="match status" value="1"/>
</dbReference>
<dbReference type="PROSITE" id="PS00086">
    <property type="entry name" value="CYTOCHROME_P450"/>
    <property type="match status" value="1"/>
</dbReference>
<feature type="binding site" description="axial binding residue" evidence="11">
    <location>
        <position position="301"/>
    </location>
    <ligand>
        <name>heme</name>
        <dbReference type="ChEBI" id="CHEBI:30413"/>
    </ligand>
    <ligandPart>
        <name>Fe</name>
        <dbReference type="ChEBI" id="CHEBI:18248"/>
    </ligandPart>
</feature>
<comment type="subcellular location">
    <subcellularLocation>
        <location evidence="1">Membrane</location>
    </subcellularLocation>
</comment>
<evidence type="ECO:0000313" key="13">
    <source>
        <dbReference type="EMBL" id="KAK9102512.1"/>
    </source>
</evidence>
<dbReference type="GO" id="GO:0016020">
    <property type="term" value="C:membrane"/>
    <property type="evidence" value="ECO:0007669"/>
    <property type="project" value="UniProtKB-SubCell"/>
</dbReference>
<dbReference type="SUPFAM" id="SSF48264">
    <property type="entry name" value="Cytochrome P450"/>
    <property type="match status" value="1"/>
</dbReference>
<evidence type="ECO:0000256" key="1">
    <source>
        <dbReference type="ARBA" id="ARBA00004370"/>
    </source>
</evidence>
<dbReference type="PANTHER" id="PTHR24282:SF236">
    <property type="entry name" value="CYTOCHROME P450"/>
    <property type="match status" value="1"/>
</dbReference>
<evidence type="ECO:0000256" key="9">
    <source>
        <dbReference type="ARBA" id="ARBA00023033"/>
    </source>
</evidence>
<evidence type="ECO:0000256" key="7">
    <source>
        <dbReference type="ARBA" id="ARBA00023002"/>
    </source>
</evidence>
<evidence type="ECO:0000256" key="10">
    <source>
        <dbReference type="ARBA" id="ARBA00023136"/>
    </source>
</evidence>
<evidence type="ECO:0000256" key="4">
    <source>
        <dbReference type="ARBA" id="ARBA00022692"/>
    </source>
</evidence>